<dbReference type="Pfam" id="PF02362">
    <property type="entry name" value="B3"/>
    <property type="match status" value="3"/>
</dbReference>
<feature type="domain" description="TF-B3" evidence="6">
    <location>
        <begin position="51"/>
        <end position="143"/>
    </location>
</feature>
<dbReference type="PANTHER" id="PTHR31391">
    <property type="entry name" value="B3 DOMAIN-CONTAINING PROTEIN OS11G0197600-RELATED"/>
    <property type="match status" value="1"/>
</dbReference>
<evidence type="ECO:0000313" key="7">
    <source>
        <dbReference type="EMBL" id="CAK9260126.1"/>
    </source>
</evidence>
<evidence type="ECO:0000256" key="5">
    <source>
        <dbReference type="SAM" id="MobiDB-lite"/>
    </source>
</evidence>
<feature type="compositionally biased region" description="Basic residues" evidence="5">
    <location>
        <begin position="534"/>
        <end position="545"/>
    </location>
</feature>
<evidence type="ECO:0000256" key="1">
    <source>
        <dbReference type="ARBA" id="ARBA00023015"/>
    </source>
</evidence>
<dbReference type="EMBL" id="OZ020108">
    <property type="protein sequence ID" value="CAK9260126.1"/>
    <property type="molecule type" value="Genomic_DNA"/>
</dbReference>
<name>A0ABP0W2C1_9BRYO</name>
<feature type="compositionally biased region" description="Basic residues" evidence="5">
    <location>
        <begin position="1135"/>
        <end position="1154"/>
    </location>
</feature>
<feature type="region of interest" description="Disordered" evidence="5">
    <location>
        <begin position="1129"/>
        <end position="1173"/>
    </location>
</feature>
<dbReference type="Gene3D" id="2.40.330.10">
    <property type="entry name" value="DNA-binding pseudobarrel domain"/>
    <property type="match status" value="3"/>
</dbReference>
<dbReference type="Proteomes" id="UP001497444">
    <property type="component" value="Chromosome 13"/>
</dbReference>
<evidence type="ECO:0000256" key="2">
    <source>
        <dbReference type="ARBA" id="ARBA00023125"/>
    </source>
</evidence>
<feature type="compositionally biased region" description="Polar residues" evidence="5">
    <location>
        <begin position="1066"/>
        <end position="1085"/>
    </location>
</feature>
<evidence type="ECO:0000256" key="3">
    <source>
        <dbReference type="ARBA" id="ARBA00023163"/>
    </source>
</evidence>
<keyword evidence="1" id="KW-0805">Transcription regulation</keyword>
<gene>
    <name evidence="7" type="ORF">CSSPJE1EN1_LOCUS5604</name>
</gene>
<dbReference type="InterPro" id="IPR003340">
    <property type="entry name" value="B3_DNA-bd"/>
</dbReference>
<dbReference type="CDD" id="cd10017">
    <property type="entry name" value="B3_DNA"/>
    <property type="match status" value="3"/>
</dbReference>
<dbReference type="PANTHER" id="PTHR31391:SF106">
    <property type="entry name" value="B3 DOMAIN-CONTAINING PROTEIN OS01G0723500"/>
    <property type="match status" value="1"/>
</dbReference>
<feature type="compositionally biased region" description="Basic and acidic residues" evidence="5">
    <location>
        <begin position="519"/>
        <end position="533"/>
    </location>
</feature>
<keyword evidence="8" id="KW-1185">Reference proteome</keyword>
<sequence length="1257" mass="141932">MEEGVGGGIDLAASCKWCKHSCSWLGHVEHRELLSTGELQTYPARSPSFVKVLVDSNLAAMATCWMVIPAAFIKLYGNDVGKTAILQGPGGQVWQVGIGRPKWVAFRVGWRTFAADHDLEKGDILVFTLTGKSQFSVKIFDNKTGTEKLSALEARNTGIFDSRTSPVLGEKRKERDDEEMELQLHMKKLCFDIAEGGIMDENPPLQAFESLCSSESKHVQDSSCGKAEALDSPGAHWNLNEPYLHEPSDHLCPANDEYGETITATREIQLLAHDQLLQVKETDSDDVLQCQTLLGKLPHDAAGEDLNTNKEHLKASNSNANEVKQDYSGVGPATRFASQRRPVVETLRDIMHTDVAYRQSFQARSTSNAQNVQPMINQAGELHREYDKVARPLIPYPGLVMEREKAMELGRFTVLKSDKPCHLVVLRPFHVHGRAFLRFPVTFGKHFMPTKTVPMCLIDASGNQWPMVWLRDNETHMGFTRGWREFSLAEDLSDGDVCVFELLDTTDLMFRVHVFRTERKSPSSQKKDSSNQHDHHHRANARAKRLQLQDDNHCNNPYNEVLLYSSGKKRELSGRINMHVGAEQDKETTASQLSHTFSPSLKTLYNAFLRLPPPTDASKKDAMNSREREGNLPEEMTCEKASTTSLVLVMEDKVKTSESLQVHSSSNSERCCKCSKRQKLEPGTECETYMEPGIPQDNTTRTLECDGELLFTACNTGIPKQDDRLGKLEPHHWGATNVDPVFQEEQKLQECHQSITMQRAKPASNGSIAEVKKDSEISAQWWTRTCKPDKQCLRWQSDMSSLRCRKKPGASWRRLTGSNTSLSRNRQASSLLQARVRKQLFFVGSKRLPVTQLQREAARDAACALKTMNPSVVVVMKKSNVYRNFIVKIPPAFRQAHIPCEATDLKLQDAVGQQTHAFLSGEVLTAGWQQFSLHHLLEEGDTCVFELITNKTEDLTFMVHIFRVVEVDHSKVQWQDHYMILSRGKCWNNEMHLITCDKKTEQDSSLAFSEKKNLEDEDATGCLFPGLGSTNALCIAVQKCMVRHNKPQVAKSSVLRERLAYRLWSSSSHPQHTAKTNDASSPAKETTTTTTTICDSRVRGTLEELAKVNQAARSSNHLLTRITIPSYSRRIHEQQKKKKKKIILPEKKKKKKKTSNQISKQSRKGNNTNLRAAERMVMPLPADDDDDDDDGKGEGIYYRVVRIIKKRFFENEKHYLTELDGPVLQSNEDGVLTEYNGILWWVPERAFSAGFSSCYLD</sequence>
<dbReference type="InterPro" id="IPR015300">
    <property type="entry name" value="DNA-bd_pseudobarrel_sf"/>
</dbReference>
<dbReference type="SMART" id="SM01019">
    <property type="entry name" value="B3"/>
    <property type="match status" value="3"/>
</dbReference>
<dbReference type="PROSITE" id="PS50863">
    <property type="entry name" value="B3"/>
    <property type="match status" value="3"/>
</dbReference>
<feature type="region of interest" description="Disordered" evidence="5">
    <location>
        <begin position="613"/>
        <end position="639"/>
    </location>
</feature>
<proteinExistence type="predicted"/>
<feature type="region of interest" description="Disordered" evidence="5">
    <location>
        <begin position="1066"/>
        <end position="1091"/>
    </location>
</feature>
<reference evidence="7" key="1">
    <citation type="submission" date="2024-02" db="EMBL/GenBank/DDBJ databases">
        <authorList>
            <consortium name="ELIXIR-Norway"/>
            <consortium name="Elixir Norway"/>
        </authorList>
    </citation>
    <scope>NUCLEOTIDE SEQUENCE</scope>
</reference>
<dbReference type="InterPro" id="IPR044837">
    <property type="entry name" value="REM16-like"/>
</dbReference>
<evidence type="ECO:0000313" key="8">
    <source>
        <dbReference type="Proteomes" id="UP001497444"/>
    </source>
</evidence>
<organism evidence="7 8">
    <name type="scientific">Sphagnum jensenii</name>
    <dbReference type="NCBI Taxonomy" id="128206"/>
    <lineage>
        <taxon>Eukaryota</taxon>
        <taxon>Viridiplantae</taxon>
        <taxon>Streptophyta</taxon>
        <taxon>Embryophyta</taxon>
        <taxon>Bryophyta</taxon>
        <taxon>Sphagnophytina</taxon>
        <taxon>Sphagnopsida</taxon>
        <taxon>Sphagnales</taxon>
        <taxon>Sphagnaceae</taxon>
        <taxon>Sphagnum</taxon>
    </lineage>
</organism>
<keyword evidence="3" id="KW-0804">Transcription</keyword>
<protein>
    <recommendedName>
        <fullName evidence="6">TF-B3 domain-containing protein</fullName>
    </recommendedName>
</protein>
<feature type="domain" description="TF-B3" evidence="6">
    <location>
        <begin position="872"/>
        <end position="965"/>
    </location>
</feature>
<feature type="region of interest" description="Disordered" evidence="5">
    <location>
        <begin position="519"/>
        <end position="551"/>
    </location>
</feature>
<feature type="domain" description="TF-B3" evidence="6">
    <location>
        <begin position="422"/>
        <end position="518"/>
    </location>
</feature>
<accession>A0ABP0W2C1</accession>
<dbReference type="SUPFAM" id="SSF101936">
    <property type="entry name" value="DNA-binding pseudobarrel domain"/>
    <property type="match status" value="3"/>
</dbReference>
<keyword evidence="2" id="KW-0238">DNA-binding</keyword>
<evidence type="ECO:0000256" key="4">
    <source>
        <dbReference type="ARBA" id="ARBA00023242"/>
    </source>
</evidence>
<keyword evidence="4" id="KW-0539">Nucleus</keyword>
<feature type="compositionally biased region" description="Basic and acidic residues" evidence="5">
    <location>
        <begin position="617"/>
        <end position="631"/>
    </location>
</feature>
<evidence type="ECO:0000259" key="6">
    <source>
        <dbReference type="PROSITE" id="PS50863"/>
    </source>
</evidence>